<dbReference type="OrthoDB" id="5956948at2"/>
<dbReference type="EMBL" id="CP014841">
    <property type="protein sequence ID" value="AND67845.1"/>
    <property type="molecule type" value="Genomic_DNA"/>
</dbReference>
<dbReference type="RefSeq" id="WP_063670172.1">
    <property type="nucleotide sequence ID" value="NZ_CP014841.1"/>
</dbReference>
<reference evidence="1 2" key="1">
    <citation type="submission" date="2016-02" db="EMBL/GenBank/DDBJ databases">
        <title>Complete genome sequencing and analysis of ATSB10, Dyella thiooxydans isolated from rhizosphere soil of sunflower (Helianthus annuus L.).</title>
        <authorList>
            <person name="Lee Y."/>
            <person name="Hwangbo K."/>
            <person name="Chung H."/>
            <person name="Yoo J."/>
            <person name="Kim K.Y."/>
            <person name="Sa T.M."/>
            <person name="Um Y."/>
            <person name="Madhaiyan M."/>
        </authorList>
    </citation>
    <scope>NUCLEOTIDE SEQUENCE [LARGE SCALE GENOMIC DNA]</scope>
    <source>
        <strain evidence="1 2">ATSB10</strain>
    </source>
</reference>
<organism evidence="1 2">
    <name type="scientific">Dyella thiooxydans</name>
    <dbReference type="NCBI Taxonomy" id="445710"/>
    <lineage>
        <taxon>Bacteria</taxon>
        <taxon>Pseudomonadati</taxon>
        <taxon>Pseudomonadota</taxon>
        <taxon>Gammaproteobacteria</taxon>
        <taxon>Lysobacterales</taxon>
        <taxon>Rhodanobacteraceae</taxon>
        <taxon>Dyella</taxon>
    </lineage>
</organism>
<sequence>MTSISGTTSNGYTYEGDYEQANADRINWSATYRLRGIFFGMRHGRINELLEIPAEEFGDMVKDAIDLTWVQTN</sequence>
<dbReference type="Proteomes" id="UP000077255">
    <property type="component" value="Chromosome"/>
</dbReference>
<dbReference type="KEGG" id="dtx:ATSB10_03910"/>
<keyword evidence="2" id="KW-1185">Reference proteome</keyword>
<evidence type="ECO:0000313" key="2">
    <source>
        <dbReference type="Proteomes" id="UP000077255"/>
    </source>
</evidence>
<proteinExistence type="predicted"/>
<dbReference type="PATRIC" id="fig|445710.3.peg.390"/>
<accession>A0A161J212</accession>
<name>A0A161J212_9GAMM</name>
<protein>
    <submittedName>
        <fullName evidence="1">Uncharacterized protein</fullName>
    </submittedName>
</protein>
<evidence type="ECO:0000313" key="1">
    <source>
        <dbReference type="EMBL" id="AND67845.1"/>
    </source>
</evidence>
<dbReference type="AlphaFoldDB" id="A0A161J212"/>
<gene>
    <name evidence="1" type="ORF">ATSB10_03910</name>
</gene>